<dbReference type="Proteomes" id="UP000295611">
    <property type="component" value="Unassembled WGS sequence"/>
</dbReference>
<feature type="compositionally biased region" description="Basic and acidic residues" evidence="1">
    <location>
        <begin position="39"/>
        <end position="49"/>
    </location>
</feature>
<reference evidence="2 3" key="1">
    <citation type="submission" date="2019-03" db="EMBL/GenBank/DDBJ databases">
        <title>Genomic Encyclopedia of Type Strains, Phase III (KMG-III): the genomes of soil and plant-associated and newly described type strains.</title>
        <authorList>
            <person name="Whitman W."/>
        </authorList>
    </citation>
    <scope>NUCLEOTIDE SEQUENCE [LARGE SCALE GENOMIC DNA]</scope>
    <source>
        <strain evidence="2 3">CECT 8976</strain>
    </source>
</reference>
<evidence type="ECO:0000256" key="1">
    <source>
        <dbReference type="SAM" id="MobiDB-lite"/>
    </source>
</evidence>
<name>A0A4R7BDX5_9NEIS</name>
<feature type="region of interest" description="Disordered" evidence="1">
    <location>
        <begin position="1"/>
        <end position="64"/>
    </location>
</feature>
<evidence type="ECO:0000313" key="2">
    <source>
        <dbReference type="EMBL" id="TDR81966.1"/>
    </source>
</evidence>
<feature type="compositionally biased region" description="Polar residues" evidence="1">
    <location>
        <begin position="55"/>
        <end position="64"/>
    </location>
</feature>
<accession>A0A4R7BDX5</accession>
<proteinExistence type="predicted"/>
<keyword evidence="3" id="KW-1185">Reference proteome</keyword>
<sequence>MPHTKTTVRLPAPPTTDTLQPKEPDVARLVEANFGDEADIAHHSDDLADRPPVSPSAQDSARER</sequence>
<gene>
    <name evidence="2" type="ORF">DFP86_10276</name>
</gene>
<evidence type="ECO:0000313" key="3">
    <source>
        <dbReference type="Proteomes" id="UP000295611"/>
    </source>
</evidence>
<comment type="caution">
    <text evidence="2">The sequence shown here is derived from an EMBL/GenBank/DDBJ whole genome shotgun (WGS) entry which is preliminary data.</text>
</comment>
<dbReference type="AlphaFoldDB" id="A0A4R7BDX5"/>
<dbReference type="EMBL" id="SNZP01000002">
    <property type="protein sequence ID" value="TDR81966.1"/>
    <property type="molecule type" value="Genomic_DNA"/>
</dbReference>
<protein>
    <submittedName>
        <fullName evidence="2">Uncharacterized protein</fullName>
    </submittedName>
</protein>
<organism evidence="2 3">
    <name type="scientific">Paludibacterium purpuratum</name>
    <dbReference type="NCBI Taxonomy" id="1144873"/>
    <lineage>
        <taxon>Bacteria</taxon>
        <taxon>Pseudomonadati</taxon>
        <taxon>Pseudomonadota</taxon>
        <taxon>Betaproteobacteria</taxon>
        <taxon>Neisseriales</taxon>
        <taxon>Chromobacteriaceae</taxon>
        <taxon>Paludibacterium</taxon>
    </lineage>
</organism>